<proteinExistence type="predicted"/>
<reference evidence="2" key="1">
    <citation type="submission" date="2022-02" db="EMBL/GenBank/DDBJ databases">
        <title>Characterization of Tn125 harboring carbapenem-resistant Acinetobacter bereziniae clinical isolates.</title>
        <authorList>
            <person name="Wong N.-K."/>
            <person name="Pan Q."/>
        </authorList>
    </citation>
    <scope>NUCLEOTIDE SEQUENCE</scope>
    <source>
        <strain evidence="2">GD03393</strain>
    </source>
</reference>
<accession>A0A8I1AEY4</accession>
<evidence type="ECO:0000313" key="3">
    <source>
        <dbReference type="Proteomes" id="UP000644140"/>
    </source>
</evidence>
<protein>
    <submittedName>
        <fullName evidence="2">DUF1311 domain-containing protein</fullName>
    </submittedName>
</protein>
<dbReference type="Proteomes" id="UP000644140">
    <property type="component" value="Chromosome"/>
</dbReference>
<evidence type="ECO:0000259" key="1">
    <source>
        <dbReference type="Pfam" id="PF07007"/>
    </source>
</evidence>
<name>A0A8I1AEY4_ACIBZ</name>
<dbReference type="InterPro" id="IPR009739">
    <property type="entry name" value="LprI-like_N"/>
</dbReference>
<gene>
    <name evidence="2" type="ORF">I9054_017570</name>
</gene>
<feature type="domain" description="Lysozyme inhibitor LprI-like N-terminal" evidence="1">
    <location>
        <begin position="40"/>
        <end position="131"/>
    </location>
</feature>
<dbReference type="RefSeq" id="WP_121775394.1">
    <property type="nucleotide sequence ID" value="NZ_BKNL01000009.1"/>
</dbReference>
<dbReference type="AlphaFoldDB" id="A0A8I1AEY4"/>
<dbReference type="EMBL" id="CP092085">
    <property type="protein sequence ID" value="UUN97143.1"/>
    <property type="molecule type" value="Genomic_DNA"/>
</dbReference>
<organism evidence="2 3">
    <name type="scientific">Acinetobacter bereziniae</name>
    <name type="common">Acinetobacter genomosp. 10</name>
    <dbReference type="NCBI Taxonomy" id="106648"/>
    <lineage>
        <taxon>Bacteria</taxon>
        <taxon>Pseudomonadati</taxon>
        <taxon>Pseudomonadota</taxon>
        <taxon>Gammaproteobacteria</taxon>
        <taxon>Moraxellales</taxon>
        <taxon>Moraxellaceae</taxon>
        <taxon>Acinetobacter</taxon>
    </lineage>
</organism>
<dbReference type="GeneID" id="69461099"/>
<sequence length="139" mass="15770">MKKIRLACLPISFLCTFSSLVFAAPIGNENLLLSQAFINCDNSAQGIIEQAACLKDEEERQDKQLNSTYKKLQSHLNATQKTKLVASQRIWLQSRQSDAELETTLYGQSQPDNLQIELNEIQRTAARTAQLQRYLILLQ</sequence>
<evidence type="ECO:0000313" key="2">
    <source>
        <dbReference type="EMBL" id="UUN97143.1"/>
    </source>
</evidence>
<dbReference type="Pfam" id="PF07007">
    <property type="entry name" value="LprI"/>
    <property type="match status" value="1"/>
</dbReference>
<dbReference type="Gene3D" id="1.20.1270.180">
    <property type="match status" value="1"/>
</dbReference>